<reference evidence="3" key="1">
    <citation type="journal article" date="2019" name="Int. J. Syst. Evol. Microbiol.">
        <title>The Global Catalogue of Microorganisms (GCM) 10K type strain sequencing project: providing services to taxonomists for standard genome sequencing and annotation.</title>
        <authorList>
            <consortium name="The Broad Institute Genomics Platform"/>
            <consortium name="The Broad Institute Genome Sequencing Center for Infectious Disease"/>
            <person name="Wu L."/>
            <person name="Ma J."/>
        </authorList>
    </citation>
    <scope>NUCLEOTIDE SEQUENCE [LARGE SCALE GENOMIC DNA]</scope>
    <source>
        <strain evidence="3">CGMCC 1.15197</strain>
    </source>
</reference>
<sequence length="365" mass="42475">MRLKQLFLFAWLLLLAPTISEAQSRKAKPKAAPAAVWSLQKANDWYKQHKWMTGANFIPSTAINQLEMWQASTFDPQTIDKELGWAEGIGFNTMRVFLHHLAWQQDQQGFKQRLEQYLRIADKHHIQTIFVFFDDCWNKSPKVGEQPAPKLGIHNSGWVQDPGDPASRDSTQFPILETYVKDVLTQFGHDKRVLLWDLYNEPGNNEKRESSIPLVRNVFRWARAVTIDQPVSIGLWAWDFEKLNALQVVNSDIITYHNYDEPAWHQRVIQLLKVSGRPLICTEYMARPRNSRFATILPMLKRENVGAINWGLVEGKTNTKYAWETPLPDGSEPIEWFHEVFRQDGTPYRRDETDLIKRLNDAPRP</sequence>
<dbReference type="RefSeq" id="WP_188814717.1">
    <property type="nucleotide sequence ID" value="NZ_BMHT01000005.1"/>
</dbReference>
<keyword evidence="3" id="KW-1185">Reference proteome</keyword>
<name>A0ABQ1UFP4_9BACT</name>
<comment type="caution">
    <text evidence="2">The sequence shown here is derived from an EMBL/GenBank/DDBJ whole genome shotgun (WGS) entry which is preliminary data.</text>
</comment>
<evidence type="ECO:0000313" key="2">
    <source>
        <dbReference type="EMBL" id="GGF15677.1"/>
    </source>
</evidence>
<proteinExistence type="predicted"/>
<feature type="chain" id="PRO_5045118286" description="1,4-beta-xylanase" evidence="1">
    <location>
        <begin position="23"/>
        <end position="365"/>
    </location>
</feature>
<dbReference type="SUPFAM" id="SSF51445">
    <property type="entry name" value="(Trans)glycosidases"/>
    <property type="match status" value="1"/>
</dbReference>
<dbReference type="InterPro" id="IPR017853">
    <property type="entry name" value="GH"/>
</dbReference>
<dbReference type="Proteomes" id="UP000632273">
    <property type="component" value="Unassembled WGS sequence"/>
</dbReference>
<feature type="signal peptide" evidence="1">
    <location>
        <begin position="1"/>
        <end position="22"/>
    </location>
</feature>
<evidence type="ECO:0008006" key="4">
    <source>
        <dbReference type="Google" id="ProtNLM"/>
    </source>
</evidence>
<gene>
    <name evidence="2" type="ORF">GCM10011383_28700</name>
</gene>
<organism evidence="2 3">
    <name type="scientific">Hymenobacter cavernae</name>
    <dbReference type="NCBI Taxonomy" id="2044852"/>
    <lineage>
        <taxon>Bacteria</taxon>
        <taxon>Pseudomonadati</taxon>
        <taxon>Bacteroidota</taxon>
        <taxon>Cytophagia</taxon>
        <taxon>Cytophagales</taxon>
        <taxon>Hymenobacteraceae</taxon>
        <taxon>Hymenobacter</taxon>
    </lineage>
</organism>
<evidence type="ECO:0000256" key="1">
    <source>
        <dbReference type="SAM" id="SignalP"/>
    </source>
</evidence>
<evidence type="ECO:0000313" key="3">
    <source>
        <dbReference type="Proteomes" id="UP000632273"/>
    </source>
</evidence>
<protein>
    <recommendedName>
        <fullName evidence="4">1,4-beta-xylanase</fullName>
    </recommendedName>
</protein>
<dbReference type="EMBL" id="BMHT01000005">
    <property type="protein sequence ID" value="GGF15677.1"/>
    <property type="molecule type" value="Genomic_DNA"/>
</dbReference>
<keyword evidence="1" id="KW-0732">Signal</keyword>
<dbReference type="Gene3D" id="3.20.20.80">
    <property type="entry name" value="Glycosidases"/>
    <property type="match status" value="1"/>
</dbReference>
<accession>A0ABQ1UFP4</accession>